<organism evidence="2 3">
    <name type="scientific">Thermoproteota archaeon</name>
    <dbReference type="NCBI Taxonomy" id="2056631"/>
    <lineage>
        <taxon>Archaea</taxon>
        <taxon>Thermoproteota</taxon>
    </lineage>
</organism>
<reference evidence="2 3" key="1">
    <citation type="submission" date="2018-06" db="EMBL/GenBank/DDBJ databases">
        <title>Extensive metabolic versatility and redundancy in microbially diverse, dynamic hydrothermal sediments.</title>
        <authorList>
            <person name="Dombrowski N."/>
            <person name="Teske A."/>
            <person name="Baker B.J."/>
        </authorList>
    </citation>
    <scope>NUCLEOTIDE SEQUENCE [LARGE SCALE GENOMIC DNA]</scope>
    <source>
        <strain evidence="2">B66_G16</strain>
    </source>
</reference>
<feature type="transmembrane region" description="Helical" evidence="1">
    <location>
        <begin position="156"/>
        <end position="174"/>
    </location>
</feature>
<keyword evidence="1" id="KW-0472">Membrane</keyword>
<evidence type="ECO:0000313" key="2">
    <source>
        <dbReference type="EMBL" id="RLE45876.1"/>
    </source>
</evidence>
<gene>
    <name evidence="2" type="ORF">DRJ31_10690</name>
</gene>
<proteinExistence type="predicted"/>
<keyword evidence="1" id="KW-1133">Transmembrane helix</keyword>
<comment type="caution">
    <text evidence="2">The sequence shown here is derived from an EMBL/GenBank/DDBJ whole genome shotgun (WGS) entry which is preliminary data.</text>
</comment>
<keyword evidence="1" id="KW-0812">Transmembrane</keyword>
<evidence type="ECO:0000256" key="1">
    <source>
        <dbReference type="SAM" id="Phobius"/>
    </source>
</evidence>
<protein>
    <submittedName>
        <fullName evidence="2">Uncharacterized protein</fullName>
    </submittedName>
</protein>
<evidence type="ECO:0000313" key="3">
    <source>
        <dbReference type="Proteomes" id="UP000278475"/>
    </source>
</evidence>
<feature type="transmembrane region" description="Helical" evidence="1">
    <location>
        <begin position="63"/>
        <end position="81"/>
    </location>
</feature>
<dbReference type="EMBL" id="QMQV01000222">
    <property type="protein sequence ID" value="RLE45876.1"/>
    <property type="molecule type" value="Genomic_DNA"/>
</dbReference>
<dbReference type="Proteomes" id="UP000278475">
    <property type="component" value="Unassembled WGS sequence"/>
</dbReference>
<sequence length="183" mass="21364">MRNLISFFLILMLLITPSLSFGILDFDLREVVRENQDIIFPAILAALVMVIINFALKRSQPKLAAPVSFFIGLFVFFYLLANPQFGRVEIYGGYSIYRVIGDFLPWIILLLMFVIIWYMRGRFNWITKIIVGVILLIVLPMFNDIFMLIFGPYTSWITFLLPVAIIVWGLFDLLSQVRERELR</sequence>
<accession>A0A497ELG2</accession>
<name>A0A497ELG2_9CREN</name>
<feature type="transmembrane region" description="Helical" evidence="1">
    <location>
        <begin position="129"/>
        <end position="150"/>
    </location>
</feature>
<dbReference type="AlphaFoldDB" id="A0A497ELG2"/>
<feature type="transmembrane region" description="Helical" evidence="1">
    <location>
        <begin position="38"/>
        <end position="56"/>
    </location>
</feature>
<feature type="transmembrane region" description="Helical" evidence="1">
    <location>
        <begin position="96"/>
        <end position="117"/>
    </location>
</feature>